<comment type="caution">
    <text evidence="3">The sequence shown here is derived from an EMBL/GenBank/DDBJ whole genome shotgun (WGS) entry which is preliminary data.</text>
</comment>
<sequence>MTLTRSAPSAPVLRPPRHRVARRAVAWWSARILTLTAAGAATPALAALIVPATGNPPPVLAAALVWAAAAAGAAGLAAAAVVPLWRFRVHRWEVADTAVYTASGWLWQEWRVAPMSRIQTVDTHRGPLQRLFGLADVVVTTASAAGPISIVGIGAAQAERAAAELTEAARVSEGDAT</sequence>
<evidence type="ECO:0000313" key="4">
    <source>
        <dbReference type="Proteomes" id="UP000578077"/>
    </source>
</evidence>
<evidence type="ECO:0000259" key="2">
    <source>
        <dbReference type="Pfam" id="PF03703"/>
    </source>
</evidence>
<feature type="domain" description="YdbS-like PH" evidence="2">
    <location>
        <begin position="88"/>
        <end position="163"/>
    </location>
</feature>
<feature type="transmembrane region" description="Helical" evidence="1">
    <location>
        <begin position="32"/>
        <end position="53"/>
    </location>
</feature>
<dbReference type="InterPro" id="IPR005182">
    <property type="entry name" value="YdbS-like_PH"/>
</dbReference>
<organism evidence="3 4">
    <name type="scientific">Streptomonospora salina</name>
    <dbReference type="NCBI Taxonomy" id="104205"/>
    <lineage>
        <taxon>Bacteria</taxon>
        <taxon>Bacillati</taxon>
        <taxon>Actinomycetota</taxon>
        <taxon>Actinomycetes</taxon>
        <taxon>Streptosporangiales</taxon>
        <taxon>Nocardiopsidaceae</taxon>
        <taxon>Streptomonospora</taxon>
    </lineage>
</organism>
<dbReference type="RefSeq" id="WP_184632454.1">
    <property type="nucleotide sequence ID" value="NZ_BAABKT010000044.1"/>
</dbReference>
<dbReference type="EMBL" id="JACHLY010000001">
    <property type="protein sequence ID" value="MBB5996372.1"/>
    <property type="molecule type" value="Genomic_DNA"/>
</dbReference>
<proteinExistence type="predicted"/>
<keyword evidence="1" id="KW-1133">Transmembrane helix</keyword>
<name>A0A841E106_9ACTN</name>
<dbReference type="Pfam" id="PF03703">
    <property type="entry name" value="bPH_2"/>
    <property type="match status" value="1"/>
</dbReference>
<accession>A0A841E106</accession>
<evidence type="ECO:0000256" key="1">
    <source>
        <dbReference type="SAM" id="Phobius"/>
    </source>
</evidence>
<keyword evidence="1" id="KW-0812">Transmembrane</keyword>
<dbReference type="Proteomes" id="UP000578077">
    <property type="component" value="Unassembled WGS sequence"/>
</dbReference>
<dbReference type="PANTHER" id="PTHR34473">
    <property type="entry name" value="UPF0699 TRANSMEMBRANE PROTEIN YDBS"/>
    <property type="match status" value="1"/>
</dbReference>
<dbReference type="PANTHER" id="PTHR34473:SF3">
    <property type="entry name" value="TRANSMEMBRANE PROTEIN-RELATED"/>
    <property type="match status" value="1"/>
</dbReference>
<feature type="transmembrane region" description="Helical" evidence="1">
    <location>
        <begin position="59"/>
        <end position="82"/>
    </location>
</feature>
<evidence type="ECO:0000313" key="3">
    <source>
        <dbReference type="EMBL" id="MBB5996372.1"/>
    </source>
</evidence>
<dbReference type="AlphaFoldDB" id="A0A841E106"/>
<gene>
    <name evidence="3" type="ORF">HNR25_000123</name>
</gene>
<protein>
    <submittedName>
        <fullName evidence="3">Membrane protein YdbS with pleckstrin-like domain</fullName>
    </submittedName>
</protein>
<keyword evidence="1" id="KW-0472">Membrane</keyword>
<keyword evidence="4" id="KW-1185">Reference proteome</keyword>
<reference evidence="3 4" key="1">
    <citation type="submission" date="2020-08" db="EMBL/GenBank/DDBJ databases">
        <title>Sequencing the genomes of 1000 actinobacteria strains.</title>
        <authorList>
            <person name="Klenk H.-P."/>
        </authorList>
    </citation>
    <scope>NUCLEOTIDE SEQUENCE [LARGE SCALE GENOMIC DNA]</scope>
    <source>
        <strain evidence="3 4">DSM 44593</strain>
    </source>
</reference>